<name>A0A4Z0QLX0_9BACT</name>
<protein>
    <recommendedName>
        <fullName evidence="3">TIGR02646 family protein</fullName>
    </recommendedName>
</protein>
<sequence>MKYLNKLVNSDIVIENLSYETSSDRIKIKSSLLREQYCFCAYSEKYICKIDEAHIEHFDPRLKKTQEDGYMNWYATLPWMNSHKPKKIGPYLPILLPSSPDITNRITYNIATNTFEVVRLDDCEADNLIKYLGFNKFELVEERKKQINRIKLIFDTVGKDSMLLILSSHKEYVSFATALEHVFCIDLMPYITAA</sequence>
<dbReference type="RefSeq" id="WP_135394465.1">
    <property type="nucleotide sequence ID" value="NZ_SRMB01000001.1"/>
</dbReference>
<dbReference type="AlphaFoldDB" id="A0A4Z0QLX0"/>
<evidence type="ECO:0008006" key="3">
    <source>
        <dbReference type="Google" id="ProtNLM"/>
    </source>
</evidence>
<reference evidence="1 2" key="1">
    <citation type="submission" date="2019-04" db="EMBL/GenBank/DDBJ databases">
        <authorList>
            <person name="Feng G."/>
            <person name="Zhang J."/>
            <person name="Zhu H."/>
        </authorList>
    </citation>
    <scope>NUCLEOTIDE SEQUENCE [LARGE SCALE GENOMIC DNA]</scope>
    <source>
        <strain evidence="1 2">9PBR-1</strain>
    </source>
</reference>
<dbReference type="Proteomes" id="UP000298471">
    <property type="component" value="Unassembled WGS sequence"/>
</dbReference>
<evidence type="ECO:0000313" key="2">
    <source>
        <dbReference type="Proteomes" id="UP000298471"/>
    </source>
</evidence>
<keyword evidence="2" id="KW-1185">Reference proteome</keyword>
<dbReference type="EMBL" id="SRMB01000001">
    <property type="protein sequence ID" value="TGE29732.1"/>
    <property type="molecule type" value="Genomic_DNA"/>
</dbReference>
<accession>A0A4Z0QLX0</accession>
<proteinExistence type="predicted"/>
<organism evidence="1 2">
    <name type="scientific">Hymenobacter metallicola</name>
    <dbReference type="NCBI Taxonomy" id="2563114"/>
    <lineage>
        <taxon>Bacteria</taxon>
        <taxon>Pseudomonadati</taxon>
        <taxon>Bacteroidota</taxon>
        <taxon>Cytophagia</taxon>
        <taxon>Cytophagales</taxon>
        <taxon>Hymenobacteraceae</taxon>
        <taxon>Hymenobacter</taxon>
    </lineage>
</organism>
<gene>
    <name evidence="1" type="ORF">E5K02_09815</name>
</gene>
<dbReference type="OrthoDB" id="1346788at2"/>
<comment type="caution">
    <text evidence="1">The sequence shown here is derived from an EMBL/GenBank/DDBJ whole genome shotgun (WGS) entry which is preliminary data.</text>
</comment>
<evidence type="ECO:0000313" key="1">
    <source>
        <dbReference type="EMBL" id="TGE29732.1"/>
    </source>
</evidence>